<evidence type="ECO:0000256" key="2">
    <source>
        <dbReference type="ARBA" id="ARBA00022694"/>
    </source>
</evidence>
<reference evidence="5 8" key="4">
    <citation type="journal article" date="2024" name="Microbiol. Resour. Announc.">
        <title>Genome annotations for the ascomycete fungi Trichoderma harzianum, Trichoderma aggressivum, and Purpureocillium lilacinum.</title>
        <authorList>
            <person name="Beijen E.P.W."/>
            <person name="Ohm R.A."/>
        </authorList>
    </citation>
    <scope>NUCLEOTIDE SEQUENCE [LARGE SCALE GENOMIC DNA]</scope>
    <source>
        <strain evidence="5 8">CBS 150709</strain>
    </source>
</reference>
<dbReference type="GO" id="GO:0000171">
    <property type="term" value="F:ribonuclease MRP activity"/>
    <property type="evidence" value="ECO:0007669"/>
    <property type="project" value="TreeGrafter"/>
</dbReference>
<dbReference type="Proteomes" id="UP000245956">
    <property type="component" value="Unassembled WGS sequence"/>
</dbReference>
<keyword evidence="2" id="KW-0819">tRNA processing</keyword>
<dbReference type="PANTHER" id="PTHR28256:SF1">
    <property type="entry name" value="RIBONUCLEASES P_MRP PROTEIN SUBUNIT POP7"/>
    <property type="match status" value="1"/>
</dbReference>
<dbReference type="GO" id="GO:0005655">
    <property type="term" value="C:nucleolar ribonuclease P complex"/>
    <property type="evidence" value="ECO:0007669"/>
    <property type="project" value="InterPro"/>
</dbReference>
<accession>A0A2U3E0K6</accession>
<feature type="compositionally biased region" description="Low complexity" evidence="4">
    <location>
        <begin position="104"/>
        <end position="122"/>
    </location>
</feature>
<dbReference type="AlphaFoldDB" id="A0A2U3E0K6"/>
<organism evidence="6 7">
    <name type="scientific">Purpureocillium lilacinum</name>
    <name type="common">Paecilomyces lilacinus</name>
    <dbReference type="NCBI Taxonomy" id="33203"/>
    <lineage>
        <taxon>Eukaryota</taxon>
        <taxon>Fungi</taxon>
        <taxon>Dikarya</taxon>
        <taxon>Ascomycota</taxon>
        <taxon>Pezizomycotina</taxon>
        <taxon>Sordariomycetes</taxon>
        <taxon>Hypocreomycetidae</taxon>
        <taxon>Hypocreales</taxon>
        <taxon>Ophiocordycipitaceae</taxon>
        <taxon>Purpureocillium</taxon>
    </lineage>
</organism>
<feature type="compositionally biased region" description="Polar residues" evidence="4">
    <location>
        <begin position="284"/>
        <end position="300"/>
    </location>
</feature>
<reference evidence="6" key="1">
    <citation type="submission" date="2015-05" db="EMBL/GenBank/DDBJ databases">
        <authorList>
            <person name="Wang D.B."/>
            <person name="Wang M."/>
        </authorList>
    </citation>
    <scope>NUCLEOTIDE SEQUENCE</scope>
    <source>
        <strain evidence="6">36-1</strain>
    </source>
</reference>
<dbReference type="Pfam" id="PF12328">
    <property type="entry name" value="Rpp20"/>
    <property type="match status" value="1"/>
</dbReference>
<reference evidence="5" key="3">
    <citation type="submission" date="2023-11" db="EMBL/GenBank/DDBJ databases">
        <authorList>
            <person name="Beijen E."/>
            <person name="Ohm R.A."/>
        </authorList>
    </citation>
    <scope>NUCLEOTIDE SEQUENCE</scope>
    <source>
        <strain evidence="5">CBS 150709</strain>
    </source>
</reference>
<dbReference type="Proteomes" id="UP001287286">
    <property type="component" value="Unassembled WGS sequence"/>
</dbReference>
<dbReference type="EMBL" id="LCWV01000016">
    <property type="protein sequence ID" value="PWI68051.1"/>
    <property type="molecule type" value="Genomic_DNA"/>
</dbReference>
<dbReference type="InterPro" id="IPR020241">
    <property type="entry name" value="RNase_P/MRP_Pop7_fungi"/>
</dbReference>
<protein>
    <submittedName>
        <fullName evidence="6">Uncharacterized protein</fullName>
    </submittedName>
</protein>
<feature type="region of interest" description="Disordered" evidence="4">
    <location>
        <begin position="103"/>
        <end position="136"/>
    </location>
</feature>
<evidence type="ECO:0000313" key="7">
    <source>
        <dbReference type="Proteomes" id="UP000245956"/>
    </source>
</evidence>
<sequence>MAPPKEISKGSAPSAKAPPPPPQDFKKLPPIPKGSKVQKRPLTRRQLPSSSKTPVVYVSSSTPFMSAVRRVQKYLDRSLRNATAAAPRNASLHARVEGLRRRAAAASATTASGQSRGSAAAGGADGGDDADPGATRVTVMGTGRAVEKVLGVAGWFEQKGDCVVALRTGTVGAVDDIVAENGEAEDESRIRMVSCLEVVVSLKYGARSALDAGETPMTFGGSLATNACESTATKHEPGARTGPWTHQSVDAKMRPRERIDRMQHNGSTPDEQRSRLNWLISNNKYSLQPDPNKTPRTQLTRRAEQRVRYAKWTTNTGPQMMLRHALFGIDPAWMLLTDGMVMDVE</sequence>
<dbReference type="GO" id="GO:0004526">
    <property type="term" value="F:ribonuclease P activity"/>
    <property type="evidence" value="ECO:0007669"/>
    <property type="project" value="TreeGrafter"/>
</dbReference>
<reference evidence="6 7" key="2">
    <citation type="journal article" date="2016" name="Front. Microbiol.">
        <title>Genome and transcriptome sequences reveal the specific parasitism of the nematophagous Purpureocillium lilacinum 36-1.</title>
        <authorList>
            <person name="Xie J."/>
            <person name="Li S."/>
            <person name="Mo C."/>
            <person name="Xiao X."/>
            <person name="Peng D."/>
            <person name="Wang G."/>
            <person name="Xiao Y."/>
        </authorList>
    </citation>
    <scope>NUCLEOTIDE SEQUENCE [LARGE SCALE GENOMIC DNA]</scope>
    <source>
        <strain evidence="6 7">36-1</strain>
    </source>
</reference>
<dbReference type="GO" id="GO:0001682">
    <property type="term" value="P:tRNA 5'-leader removal"/>
    <property type="evidence" value="ECO:0007669"/>
    <property type="project" value="InterPro"/>
</dbReference>
<keyword evidence="3" id="KW-0539">Nucleus</keyword>
<dbReference type="GO" id="GO:0003723">
    <property type="term" value="F:RNA binding"/>
    <property type="evidence" value="ECO:0007669"/>
    <property type="project" value="TreeGrafter"/>
</dbReference>
<evidence type="ECO:0000313" key="8">
    <source>
        <dbReference type="Proteomes" id="UP001287286"/>
    </source>
</evidence>
<evidence type="ECO:0000256" key="3">
    <source>
        <dbReference type="ARBA" id="ARBA00023242"/>
    </source>
</evidence>
<dbReference type="InterPro" id="IPR036882">
    <property type="entry name" value="Alba-like_dom_sf"/>
</dbReference>
<dbReference type="Gene3D" id="3.30.110.20">
    <property type="entry name" value="Alba-like domain"/>
    <property type="match status" value="1"/>
</dbReference>
<dbReference type="PANTHER" id="PTHR28256">
    <property type="entry name" value="RIBONUCLEASES P/MRP PROTEIN SUBUNIT POP7"/>
    <property type="match status" value="1"/>
</dbReference>
<feature type="region of interest" description="Disordered" evidence="4">
    <location>
        <begin position="284"/>
        <end position="304"/>
    </location>
</feature>
<comment type="subcellular location">
    <subcellularLocation>
        <location evidence="1">Nucleus</location>
    </subcellularLocation>
</comment>
<keyword evidence="8" id="KW-1185">Reference proteome</keyword>
<proteinExistence type="predicted"/>
<dbReference type="GO" id="GO:0000294">
    <property type="term" value="P:nuclear-transcribed mRNA catabolic process, RNase MRP-dependent"/>
    <property type="evidence" value="ECO:0007669"/>
    <property type="project" value="TreeGrafter"/>
</dbReference>
<dbReference type="GO" id="GO:0034965">
    <property type="term" value="P:intronic box C/D snoRNA processing"/>
    <property type="evidence" value="ECO:0007669"/>
    <property type="project" value="TreeGrafter"/>
</dbReference>
<gene>
    <name evidence="6" type="ORF">PCL_02452</name>
    <name evidence="5" type="ORF">Purlil1_11194</name>
</gene>
<evidence type="ECO:0000256" key="4">
    <source>
        <dbReference type="SAM" id="MobiDB-lite"/>
    </source>
</evidence>
<evidence type="ECO:0000313" key="5">
    <source>
        <dbReference type="EMBL" id="KAK4082536.1"/>
    </source>
</evidence>
<evidence type="ECO:0000313" key="6">
    <source>
        <dbReference type="EMBL" id="PWI68051.1"/>
    </source>
</evidence>
<feature type="region of interest" description="Disordered" evidence="4">
    <location>
        <begin position="1"/>
        <end position="58"/>
    </location>
</feature>
<dbReference type="EMBL" id="JAWRVI010000064">
    <property type="protein sequence ID" value="KAK4082536.1"/>
    <property type="molecule type" value="Genomic_DNA"/>
</dbReference>
<dbReference type="GO" id="GO:0000172">
    <property type="term" value="C:ribonuclease MRP complex"/>
    <property type="evidence" value="ECO:0007669"/>
    <property type="project" value="InterPro"/>
</dbReference>
<dbReference type="InterPro" id="IPR014612">
    <property type="entry name" value="Pop7/Rpp20"/>
</dbReference>
<feature type="compositionally biased region" description="Polar residues" evidence="4">
    <location>
        <begin position="46"/>
        <end position="58"/>
    </location>
</feature>
<name>A0A2U3E0K6_PURLI</name>
<comment type="caution">
    <text evidence="6">The sequence shown here is derived from an EMBL/GenBank/DDBJ whole genome shotgun (WGS) entry which is preliminary data.</text>
</comment>
<evidence type="ECO:0000256" key="1">
    <source>
        <dbReference type="ARBA" id="ARBA00004123"/>
    </source>
</evidence>
<dbReference type="GO" id="GO:0006364">
    <property type="term" value="P:rRNA processing"/>
    <property type="evidence" value="ECO:0007669"/>
    <property type="project" value="TreeGrafter"/>
</dbReference>